<evidence type="ECO:0000313" key="3">
    <source>
        <dbReference type="Proteomes" id="UP000005234"/>
    </source>
</evidence>
<protein>
    <recommendedName>
        <fullName evidence="1">HNH nuclease domain-containing protein</fullName>
    </recommendedName>
</protein>
<dbReference type="HOGENOM" id="CLU_086933_1_0_6"/>
<evidence type="ECO:0000259" key="1">
    <source>
        <dbReference type="Pfam" id="PF13392"/>
    </source>
</evidence>
<dbReference type="STRING" id="767434.Fraau_0956"/>
<dbReference type="KEGG" id="fau:Fraau_0956"/>
<dbReference type="AlphaFoldDB" id="H8L1R4"/>
<dbReference type="Pfam" id="PF13392">
    <property type="entry name" value="HNH_3"/>
    <property type="match status" value="1"/>
</dbReference>
<dbReference type="RefSeq" id="WP_014402430.1">
    <property type="nucleotide sequence ID" value="NC_017033.1"/>
</dbReference>
<evidence type="ECO:0000313" key="2">
    <source>
        <dbReference type="EMBL" id="AFC85424.1"/>
    </source>
</evidence>
<dbReference type="Proteomes" id="UP000005234">
    <property type="component" value="Chromosome"/>
</dbReference>
<organism evidence="2 3">
    <name type="scientific">Frateuria aurantia (strain ATCC 33424 / DSM 6220 / KCTC 2777 / LMG 1558 / NBRC 3245 / NCIMB 13370)</name>
    <name type="common">Acetobacter aurantius</name>
    <dbReference type="NCBI Taxonomy" id="767434"/>
    <lineage>
        <taxon>Bacteria</taxon>
        <taxon>Pseudomonadati</taxon>
        <taxon>Pseudomonadota</taxon>
        <taxon>Gammaproteobacteria</taxon>
        <taxon>Lysobacterales</taxon>
        <taxon>Rhodanobacteraceae</taxon>
        <taxon>Frateuria</taxon>
    </lineage>
</organism>
<accession>H8L1R4</accession>
<sequence>MSRRPWTKAEDAMVREFFPDITCADLSRRMGRSKPAIYGRAATLGVRKSEAFMASDVSGRIARGRTNPRMIATQFKPGQTPANKGKKHPPGWAPGRMAETQFKAGKMAGAAQHNYRPIGSERICRDGYLERKVTDDPSLYPARRWVAVHRLVWEAVHGPIPPGHAVVFKPGCATVEASLITADRLELLSRAELMRRNSYHTRYPKEVAQLIQLKGALQRKINKRQQS</sequence>
<name>H8L1R4_FRAAD</name>
<dbReference type="OrthoDB" id="6638408at2"/>
<feature type="domain" description="HNH nuclease" evidence="1">
    <location>
        <begin position="147"/>
        <end position="169"/>
    </location>
</feature>
<dbReference type="EMBL" id="CP003350">
    <property type="protein sequence ID" value="AFC85424.1"/>
    <property type="molecule type" value="Genomic_DNA"/>
</dbReference>
<keyword evidence="3" id="KW-1185">Reference proteome</keyword>
<proteinExistence type="predicted"/>
<dbReference type="InterPro" id="IPR003615">
    <property type="entry name" value="HNH_nuc"/>
</dbReference>
<reference evidence="2" key="1">
    <citation type="submission" date="2012-02" db="EMBL/GenBank/DDBJ databases">
        <title>The complete genome of Frateuria aurantia DSM 6220.</title>
        <authorList>
            <consortium name="US DOE Joint Genome Institute (JGI-PGF)"/>
            <person name="Lucas S."/>
            <person name="Copeland A."/>
            <person name="Lapidus A."/>
            <person name="Glavina del Rio T."/>
            <person name="Dalin E."/>
            <person name="Tice H."/>
            <person name="Bruce D."/>
            <person name="Goodwin L."/>
            <person name="Pitluck S."/>
            <person name="Peters L."/>
            <person name="Ovchinnikova G."/>
            <person name="Teshima H."/>
            <person name="Kyrpides N."/>
            <person name="Mavromatis K."/>
            <person name="Ivanova N."/>
            <person name="Brettin T."/>
            <person name="Detter J.C."/>
            <person name="Han C."/>
            <person name="Larimer F."/>
            <person name="Land M."/>
            <person name="Hauser L."/>
            <person name="Markowitz V."/>
            <person name="Cheng J.-F."/>
            <person name="Hugenholtz P."/>
            <person name="Woyke T."/>
            <person name="Wu D."/>
            <person name="Brambilla E."/>
            <person name="Klenk H.-P."/>
            <person name="Eisen J.A."/>
        </authorList>
    </citation>
    <scope>NUCLEOTIDE SEQUENCE</scope>
    <source>
        <strain evidence="2">DSM 6220</strain>
    </source>
</reference>
<dbReference type="eggNOG" id="ENOG5032S64">
    <property type="taxonomic scope" value="Bacteria"/>
</dbReference>
<gene>
    <name evidence="2" type="ordered locus">Fraau_0956</name>
</gene>